<keyword evidence="3" id="KW-0804">Transcription</keyword>
<evidence type="ECO:0000259" key="4">
    <source>
        <dbReference type="PROSITE" id="PS50995"/>
    </source>
</evidence>
<evidence type="ECO:0000313" key="5">
    <source>
        <dbReference type="EMBL" id="MCI0126276.1"/>
    </source>
</evidence>
<dbReference type="Proteomes" id="UP001156140">
    <property type="component" value="Unassembled WGS sequence"/>
</dbReference>
<dbReference type="SUPFAM" id="SSF46785">
    <property type="entry name" value="Winged helix' DNA-binding domain"/>
    <property type="match status" value="1"/>
</dbReference>
<sequence length="153" mass="16777">MTDFANLLRDFTADIAVAHRHWKKMSRHVLVQHGVTEAGAIPLVWISRMGENVHQNVLAERCGLEGASLVRLLDDLQKAGLVTRTPDPNDRRANLLRLTPEGRAAVRNIEIDMDAFRERVLADADPADIEAAMRVLAIIKAKAASGEALDPAA</sequence>
<proteinExistence type="predicted"/>
<dbReference type="GO" id="GO:0003677">
    <property type="term" value="F:DNA binding"/>
    <property type="evidence" value="ECO:0007669"/>
    <property type="project" value="UniProtKB-KW"/>
</dbReference>
<gene>
    <name evidence="5" type="ORF">ML536_05495</name>
</gene>
<dbReference type="RefSeq" id="WP_035027893.1">
    <property type="nucleotide sequence ID" value="NZ_CP068983.1"/>
</dbReference>
<protein>
    <submittedName>
        <fullName evidence="5">MarR family winged helix-turn-helix transcriptional regulator</fullName>
    </submittedName>
</protein>
<dbReference type="EMBL" id="JALAZD010000001">
    <property type="protein sequence ID" value="MCI0126276.1"/>
    <property type="molecule type" value="Genomic_DNA"/>
</dbReference>
<dbReference type="PRINTS" id="PR00598">
    <property type="entry name" value="HTHMARR"/>
</dbReference>
<dbReference type="PANTHER" id="PTHR33164">
    <property type="entry name" value="TRANSCRIPTIONAL REGULATOR, MARR FAMILY"/>
    <property type="match status" value="1"/>
</dbReference>
<dbReference type="PANTHER" id="PTHR33164:SF64">
    <property type="entry name" value="TRANSCRIPTIONAL REGULATOR SLYA"/>
    <property type="match status" value="1"/>
</dbReference>
<keyword evidence="2" id="KW-0238">DNA-binding</keyword>
<evidence type="ECO:0000313" key="6">
    <source>
        <dbReference type="Proteomes" id="UP001156140"/>
    </source>
</evidence>
<dbReference type="Gene3D" id="1.10.10.10">
    <property type="entry name" value="Winged helix-like DNA-binding domain superfamily/Winged helix DNA-binding domain"/>
    <property type="match status" value="1"/>
</dbReference>
<keyword evidence="6" id="KW-1185">Reference proteome</keyword>
<organism evidence="5 6">
    <name type="scientific">Paradevosia shaoguanensis</name>
    <dbReference type="NCBI Taxonomy" id="1335043"/>
    <lineage>
        <taxon>Bacteria</taxon>
        <taxon>Pseudomonadati</taxon>
        <taxon>Pseudomonadota</taxon>
        <taxon>Alphaproteobacteria</taxon>
        <taxon>Hyphomicrobiales</taxon>
        <taxon>Devosiaceae</taxon>
        <taxon>Paradevosia</taxon>
    </lineage>
</organism>
<dbReference type="GO" id="GO:0003700">
    <property type="term" value="F:DNA-binding transcription factor activity"/>
    <property type="evidence" value="ECO:0007669"/>
    <property type="project" value="InterPro"/>
</dbReference>
<dbReference type="AlphaFoldDB" id="A0AA41QML6"/>
<dbReference type="InterPro" id="IPR039422">
    <property type="entry name" value="MarR/SlyA-like"/>
</dbReference>
<evidence type="ECO:0000256" key="1">
    <source>
        <dbReference type="ARBA" id="ARBA00023015"/>
    </source>
</evidence>
<feature type="domain" description="HTH marR-type" evidence="4">
    <location>
        <begin position="1"/>
        <end position="141"/>
    </location>
</feature>
<evidence type="ECO:0000256" key="3">
    <source>
        <dbReference type="ARBA" id="ARBA00023163"/>
    </source>
</evidence>
<dbReference type="GO" id="GO:0006950">
    <property type="term" value="P:response to stress"/>
    <property type="evidence" value="ECO:0007669"/>
    <property type="project" value="TreeGrafter"/>
</dbReference>
<dbReference type="InterPro" id="IPR036390">
    <property type="entry name" value="WH_DNA-bd_sf"/>
</dbReference>
<name>A0AA41QML6_9HYPH</name>
<comment type="caution">
    <text evidence="5">The sequence shown here is derived from an EMBL/GenBank/DDBJ whole genome shotgun (WGS) entry which is preliminary data.</text>
</comment>
<evidence type="ECO:0000256" key="2">
    <source>
        <dbReference type="ARBA" id="ARBA00023125"/>
    </source>
</evidence>
<reference evidence="5" key="1">
    <citation type="submission" date="2022-03" db="EMBL/GenBank/DDBJ databases">
        <title>The complete genome sequence of a Methyloterrigena soli.</title>
        <authorList>
            <person name="Zi Z."/>
        </authorList>
    </citation>
    <scope>NUCLEOTIDE SEQUENCE</scope>
    <source>
        <strain evidence="5">M48</strain>
    </source>
</reference>
<dbReference type="PROSITE" id="PS50995">
    <property type="entry name" value="HTH_MARR_2"/>
    <property type="match status" value="1"/>
</dbReference>
<dbReference type="SMART" id="SM00347">
    <property type="entry name" value="HTH_MARR"/>
    <property type="match status" value="1"/>
</dbReference>
<dbReference type="Pfam" id="PF12802">
    <property type="entry name" value="MarR_2"/>
    <property type="match status" value="1"/>
</dbReference>
<dbReference type="InterPro" id="IPR000835">
    <property type="entry name" value="HTH_MarR-typ"/>
</dbReference>
<dbReference type="InterPro" id="IPR036388">
    <property type="entry name" value="WH-like_DNA-bd_sf"/>
</dbReference>
<keyword evidence="1" id="KW-0805">Transcription regulation</keyword>
<accession>A0AA41QML6</accession>